<dbReference type="KEGG" id="plei:Q9312_13840"/>
<dbReference type="InterPro" id="IPR014710">
    <property type="entry name" value="RmlC-like_jellyroll"/>
</dbReference>
<reference evidence="2 3" key="1">
    <citation type="submission" date="2023-08" db="EMBL/GenBank/DDBJ databases">
        <title>Pleionea litopenaei sp. nov., isolated from stomach of juvenile Litopenaeus vannamei.</title>
        <authorList>
            <person name="Rho A.M."/>
            <person name="Hwang C.Y."/>
        </authorList>
    </citation>
    <scope>NUCLEOTIDE SEQUENCE [LARGE SCALE GENOMIC DNA]</scope>
    <source>
        <strain evidence="2 3">HL-JVS1</strain>
    </source>
</reference>
<dbReference type="EMBL" id="CP133548">
    <property type="protein sequence ID" value="WMS86300.1"/>
    <property type="molecule type" value="Genomic_DNA"/>
</dbReference>
<dbReference type="Proteomes" id="UP001239782">
    <property type="component" value="Chromosome"/>
</dbReference>
<accession>A0AA51RRP2</accession>
<dbReference type="Gene3D" id="2.60.120.10">
    <property type="entry name" value="Jelly Rolls"/>
    <property type="match status" value="1"/>
</dbReference>
<dbReference type="InterPro" id="IPR052044">
    <property type="entry name" value="PKS_Associated_Protein"/>
</dbReference>
<proteinExistence type="predicted"/>
<dbReference type="InterPro" id="IPR011051">
    <property type="entry name" value="RmlC_Cupin_sf"/>
</dbReference>
<dbReference type="RefSeq" id="WP_309201452.1">
    <property type="nucleotide sequence ID" value="NZ_CP133548.1"/>
</dbReference>
<feature type="domain" description="Cupin type-2" evidence="1">
    <location>
        <begin position="38"/>
        <end position="98"/>
    </location>
</feature>
<organism evidence="2 3">
    <name type="scientific">Pleionea litopenaei</name>
    <dbReference type="NCBI Taxonomy" id="3070815"/>
    <lineage>
        <taxon>Bacteria</taxon>
        <taxon>Pseudomonadati</taxon>
        <taxon>Pseudomonadota</taxon>
        <taxon>Gammaproteobacteria</taxon>
        <taxon>Oceanospirillales</taxon>
        <taxon>Pleioneaceae</taxon>
        <taxon>Pleionea</taxon>
    </lineage>
</organism>
<dbReference type="Pfam" id="PF07883">
    <property type="entry name" value="Cupin_2"/>
    <property type="match status" value="1"/>
</dbReference>
<name>A0AA51RRP2_9GAMM</name>
<evidence type="ECO:0000313" key="2">
    <source>
        <dbReference type="EMBL" id="WMS86300.1"/>
    </source>
</evidence>
<dbReference type="PANTHER" id="PTHR36114">
    <property type="entry name" value="16.7 KDA PROTEIN IN WHIE LOCUS"/>
    <property type="match status" value="1"/>
</dbReference>
<protein>
    <submittedName>
        <fullName evidence="2">Cupin domain-containing protein</fullName>
    </submittedName>
</protein>
<keyword evidence="3" id="KW-1185">Reference proteome</keyword>
<dbReference type="SUPFAM" id="SSF51182">
    <property type="entry name" value="RmlC-like cupins"/>
    <property type="match status" value="1"/>
</dbReference>
<dbReference type="CDD" id="cd02226">
    <property type="entry name" value="cupin_YdbB-like"/>
    <property type="match status" value="1"/>
</dbReference>
<sequence length="121" mass="13741">MTSSVINFAEKLTQLNEYWSPRVLAELNDYQFKVAKVQGEFVWHSHADTDEAFIVLEGQLLIEMREKSVVLNKGELFVVPKGVEHRPIAESECHLLLIEPKGVVNTGETQSELTAAMDQWL</sequence>
<evidence type="ECO:0000259" key="1">
    <source>
        <dbReference type="Pfam" id="PF07883"/>
    </source>
</evidence>
<dbReference type="InterPro" id="IPR013096">
    <property type="entry name" value="Cupin_2"/>
</dbReference>
<gene>
    <name evidence="2" type="ORF">Q9312_13840</name>
</gene>
<dbReference type="PANTHER" id="PTHR36114:SF1">
    <property type="entry name" value="16.7 KDA PROTEIN IN WHIE LOCUS"/>
    <property type="match status" value="1"/>
</dbReference>
<dbReference type="AlphaFoldDB" id="A0AA51RRP2"/>
<evidence type="ECO:0000313" key="3">
    <source>
        <dbReference type="Proteomes" id="UP001239782"/>
    </source>
</evidence>